<dbReference type="Pfam" id="PF16925">
    <property type="entry name" value="TetR_C_13"/>
    <property type="match status" value="1"/>
</dbReference>
<dbReference type="SUPFAM" id="SSF48498">
    <property type="entry name" value="Tetracyclin repressor-like, C-terminal domain"/>
    <property type="match status" value="1"/>
</dbReference>
<keyword evidence="7" id="KW-1185">Reference proteome</keyword>
<dbReference type="PROSITE" id="PS50977">
    <property type="entry name" value="HTH_TETR_2"/>
    <property type="match status" value="1"/>
</dbReference>
<name>A0ABW2N444_9ACTN</name>
<dbReference type="InterPro" id="IPR001647">
    <property type="entry name" value="HTH_TetR"/>
</dbReference>
<reference evidence="7" key="1">
    <citation type="journal article" date="2019" name="Int. J. Syst. Evol. Microbiol.">
        <title>The Global Catalogue of Microorganisms (GCM) 10K type strain sequencing project: providing services to taxonomists for standard genome sequencing and annotation.</title>
        <authorList>
            <consortium name="The Broad Institute Genomics Platform"/>
            <consortium name="The Broad Institute Genome Sequencing Center for Infectious Disease"/>
            <person name="Wu L."/>
            <person name="Ma J."/>
        </authorList>
    </citation>
    <scope>NUCLEOTIDE SEQUENCE [LARGE SCALE GENOMIC DNA]</scope>
    <source>
        <strain evidence="7">FCH27</strain>
    </source>
</reference>
<evidence type="ECO:0000313" key="6">
    <source>
        <dbReference type="EMBL" id="MFC7360433.1"/>
    </source>
</evidence>
<evidence type="ECO:0000256" key="3">
    <source>
        <dbReference type="ARBA" id="ARBA00023163"/>
    </source>
</evidence>
<protein>
    <submittedName>
        <fullName evidence="6">TetR/AcrR family transcriptional regulator</fullName>
    </submittedName>
</protein>
<feature type="domain" description="HTH tetR-type" evidence="5">
    <location>
        <begin position="9"/>
        <end position="69"/>
    </location>
</feature>
<dbReference type="SUPFAM" id="SSF46689">
    <property type="entry name" value="Homeodomain-like"/>
    <property type="match status" value="1"/>
</dbReference>
<evidence type="ECO:0000259" key="5">
    <source>
        <dbReference type="PROSITE" id="PS50977"/>
    </source>
</evidence>
<dbReference type="RefSeq" id="WP_255891700.1">
    <property type="nucleotide sequence ID" value="NZ_JAFMZM010000005.1"/>
</dbReference>
<keyword evidence="3" id="KW-0804">Transcription</keyword>
<evidence type="ECO:0000256" key="4">
    <source>
        <dbReference type="PROSITE-ProRule" id="PRU00335"/>
    </source>
</evidence>
<keyword evidence="1" id="KW-0805">Transcription regulation</keyword>
<dbReference type="Pfam" id="PF00440">
    <property type="entry name" value="TetR_N"/>
    <property type="match status" value="1"/>
</dbReference>
<dbReference type="PANTHER" id="PTHR47506:SF1">
    <property type="entry name" value="HTH-TYPE TRANSCRIPTIONAL REGULATOR YJDC"/>
    <property type="match status" value="1"/>
</dbReference>
<dbReference type="Gene3D" id="1.10.357.10">
    <property type="entry name" value="Tetracycline Repressor, domain 2"/>
    <property type="match status" value="1"/>
</dbReference>
<dbReference type="Proteomes" id="UP001596524">
    <property type="component" value="Unassembled WGS sequence"/>
</dbReference>
<organism evidence="6 7">
    <name type="scientific">Nocardioides astragali</name>
    <dbReference type="NCBI Taxonomy" id="1776736"/>
    <lineage>
        <taxon>Bacteria</taxon>
        <taxon>Bacillati</taxon>
        <taxon>Actinomycetota</taxon>
        <taxon>Actinomycetes</taxon>
        <taxon>Propionibacteriales</taxon>
        <taxon>Nocardioidaceae</taxon>
        <taxon>Nocardioides</taxon>
    </lineage>
</organism>
<evidence type="ECO:0000313" key="7">
    <source>
        <dbReference type="Proteomes" id="UP001596524"/>
    </source>
</evidence>
<feature type="DNA-binding region" description="H-T-H motif" evidence="4">
    <location>
        <begin position="32"/>
        <end position="51"/>
    </location>
</feature>
<dbReference type="InterPro" id="IPR009057">
    <property type="entry name" value="Homeodomain-like_sf"/>
</dbReference>
<proteinExistence type="predicted"/>
<dbReference type="EMBL" id="JBHTCH010000012">
    <property type="protein sequence ID" value="MFC7360433.1"/>
    <property type="molecule type" value="Genomic_DNA"/>
</dbReference>
<keyword evidence="2 4" id="KW-0238">DNA-binding</keyword>
<dbReference type="PRINTS" id="PR00455">
    <property type="entry name" value="HTHTETR"/>
</dbReference>
<evidence type="ECO:0000256" key="2">
    <source>
        <dbReference type="ARBA" id="ARBA00023125"/>
    </source>
</evidence>
<gene>
    <name evidence="6" type="ORF">ACFQO6_09150</name>
</gene>
<dbReference type="PANTHER" id="PTHR47506">
    <property type="entry name" value="TRANSCRIPTIONAL REGULATORY PROTEIN"/>
    <property type="match status" value="1"/>
</dbReference>
<evidence type="ECO:0000256" key="1">
    <source>
        <dbReference type="ARBA" id="ARBA00023015"/>
    </source>
</evidence>
<sequence length="202" mass="21815">MLPRPEPEVDPAQRVVDAADELFYARGIRAVGMDDVRTAAGVSLKRLYSLFPGKDSLVLAVLRKRHAMWTEGLTAAVESIEEPRERLLAVYDYLAEWFAEDGFRGCGFINAFGELGPTSPEVADYAREHKRSFQDQLAALVAEAGFDVSLAPQLAILAEGAQTTAAIEGSPDAAGHARRAAETLIDVAASLDPGVSDSRSRR</sequence>
<comment type="caution">
    <text evidence="6">The sequence shown here is derived from an EMBL/GenBank/DDBJ whole genome shotgun (WGS) entry which is preliminary data.</text>
</comment>
<dbReference type="InterPro" id="IPR011075">
    <property type="entry name" value="TetR_C"/>
</dbReference>
<accession>A0ABW2N444</accession>
<dbReference type="InterPro" id="IPR036271">
    <property type="entry name" value="Tet_transcr_reg_TetR-rel_C_sf"/>
</dbReference>